<dbReference type="AlphaFoldDB" id="L9WX89"/>
<dbReference type="PATRIC" id="fig|1227499.3.peg.2710"/>
<comment type="caution">
    <text evidence="3">The sequence shown here is derived from an EMBL/GenBank/DDBJ whole genome shotgun (WGS) entry which is preliminary data.</text>
</comment>
<gene>
    <name evidence="3" type="ORF">C493_13218</name>
</gene>
<feature type="transmembrane region" description="Helical" evidence="2">
    <location>
        <begin position="234"/>
        <end position="259"/>
    </location>
</feature>
<feature type="transmembrane region" description="Helical" evidence="2">
    <location>
        <begin position="265"/>
        <end position="286"/>
    </location>
</feature>
<dbReference type="eggNOG" id="ENOG502N5TU">
    <property type="taxonomic scope" value="Archaea"/>
</dbReference>
<evidence type="ECO:0000313" key="4">
    <source>
        <dbReference type="Proteomes" id="UP000011602"/>
    </source>
</evidence>
<dbReference type="Proteomes" id="UP000011602">
    <property type="component" value="Unassembled WGS sequence"/>
</dbReference>
<keyword evidence="2" id="KW-0812">Transmembrane</keyword>
<organism evidence="3 4">
    <name type="scientific">Natronolimnohabitans innermongolicus JCM 12255</name>
    <dbReference type="NCBI Taxonomy" id="1227499"/>
    <lineage>
        <taxon>Archaea</taxon>
        <taxon>Methanobacteriati</taxon>
        <taxon>Methanobacteriota</taxon>
        <taxon>Stenosarchaea group</taxon>
        <taxon>Halobacteria</taxon>
        <taxon>Halobacteriales</taxon>
        <taxon>Natrialbaceae</taxon>
        <taxon>Natronolimnohabitans</taxon>
    </lineage>
</organism>
<sequence length="292" mass="30932">MTDIADDPADREKASSDADANADVDTDGDTNTDADGEVEIEITRGMTDPRRATDGESDDHATDGNSTPRETRPDAEHTVTETDLADELGRIDVMTTTEGYVEGRIAGIDAVDARTVRLAVSLPHGETVTFTLEKPIPWSEEFLLARLVEDVGYDAASIDHVVGEPVYLQRTDREPTDEDDWWSASVRTASDALVTSLSGGRLRLNQDDEPEWRLVDPLERPDSTRDDGGITSDLVGSGLIVVGAVVAALGAVVGATGGLVLSPAVVGYAAIGLLIVFLGLAVVFGAEAGERD</sequence>
<dbReference type="RefSeq" id="WP_007259917.1">
    <property type="nucleotide sequence ID" value="NZ_AOHZ01000061.1"/>
</dbReference>
<name>L9WX89_9EURY</name>
<feature type="compositionally biased region" description="Acidic residues" evidence="1">
    <location>
        <begin position="20"/>
        <end position="40"/>
    </location>
</feature>
<keyword evidence="2" id="KW-0472">Membrane</keyword>
<feature type="region of interest" description="Disordered" evidence="1">
    <location>
        <begin position="1"/>
        <end position="79"/>
    </location>
</feature>
<evidence type="ECO:0000256" key="2">
    <source>
        <dbReference type="SAM" id="Phobius"/>
    </source>
</evidence>
<proteinExistence type="predicted"/>
<evidence type="ECO:0000256" key="1">
    <source>
        <dbReference type="SAM" id="MobiDB-lite"/>
    </source>
</evidence>
<dbReference type="EMBL" id="AOHZ01000061">
    <property type="protein sequence ID" value="ELY54012.1"/>
    <property type="molecule type" value="Genomic_DNA"/>
</dbReference>
<dbReference type="STRING" id="1227499.C493_13218"/>
<accession>L9WX89</accession>
<feature type="compositionally biased region" description="Basic and acidic residues" evidence="1">
    <location>
        <begin position="69"/>
        <end position="79"/>
    </location>
</feature>
<reference evidence="3 4" key="1">
    <citation type="journal article" date="2014" name="PLoS Genet.">
        <title>Phylogenetically driven sequencing of extremely halophilic archaea reveals strategies for static and dynamic osmo-response.</title>
        <authorList>
            <person name="Becker E.A."/>
            <person name="Seitzer P.M."/>
            <person name="Tritt A."/>
            <person name="Larsen D."/>
            <person name="Krusor M."/>
            <person name="Yao A.I."/>
            <person name="Wu D."/>
            <person name="Madern D."/>
            <person name="Eisen J.A."/>
            <person name="Darling A.E."/>
            <person name="Facciotti M.T."/>
        </authorList>
    </citation>
    <scope>NUCLEOTIDE SEQUENCE [LARGE SCALE GENOMIC DNA]</scope>
    <source>
        <strain evidence="3 4">JCM 12255</strain>
    </source>
</reference>
<feature type="compositionally biased region" description="Basic and acidic residues" evidence="1">
    <location>
        <begin position="47"/>
        <end position="62"/>
    </location>
</feature>
<evidence type="ECO:0000313" key="3">
    <source>
        <dbReference type="EMBL" id="ELY54012.1"/>
    </source>
</evidence>
<protein>
    <submittedName>
        <fullName evidence="3">Uncharacterized protein</fullName>
    </submittedName>
</protein>
<keyword evidence="4" id="KW-1185">Reference proteome</keyword>
<keyword evidence="2" id="KW-1133">Transmembrane helix</keyword>